<accession>A0A1I8IS06</accession>
<evidence type="ECO:0000256" key="1">
    <source>
        <dbReference type="SAM" id="MobiDB-lite"/>
    </source>
</evidence>
<keyword evidence="2" id="KW-1185">Reference proteome</keyword>
<evidence type="ECO:0000313" key="3">
    <source>
        <dbReference type="WBParaSite" id="maker-uti_cns_0015577-snap-gene-0.5-mRNA-1"/>
    </source>
</evidence>
<dbReference type="AlphaFoldDB" id="A0A1I8IS06"/>
<dbReference type="WBParaSite" id="maker-uti_cns_0015577-snap-gene-0.5-mRNA-1">
    <property type="protein sequence ID" value="maker-uti_cns_0015577-snap-gene-0.5-mRNA-1"/>
    <property type="gene ID" value="maker-uti_cns_0015577-snap-gene-0.5"/>
</dbReference>
<protein>
    <submittedName>
        <fullName evidence="3">DUF1540 domain-containing protein</fullName>
    </submittedName>
</protein>
<name>A0A1I8IS06_9PLAT</name>
<reference evidence="3" key="1">
    <citation type="submission" date="2016-11" db="UniProtKB">
        <authorList>
            <consortium name="WormBaseParasite"/>
        </authorList>
    </citation>
    <scope>IDENTIFICATION</scope>
</reference>
<feature type="region of interest" description="Disordered" evidence="1">
    <location>
        <begin position="89"/>
        <end position="114"/>
    </location>
</feature>
<proteinExistence type="predicted"/>
<evidence type="ECO:0000313" key="2">
    <source>
        <dbReference type="Proteomes" id="UP000095280"/>
    </source>
</evidence>
<dbReference type="Proteomes" id="UP000095280">
    <property type="component" value="Unplaced"/>
</dbReference>
<organism evidence="2 3">
    <name type="scientific">Macrostomum lignano</name>
    <dbReference type="NCBI Taxonomy" id="282301"/>
    <lineage>
        <taxon>Eukaryota</taxon>
        <taxon>Metazoa</taxon>
        <taxon>Spiralia</taxon>
        <taxon>Lophotrochozoa</taxon>
        <taxon>Platyhelminthes</taxon>
        <taxon>Rhabditophora</taxon>
        <taxon>Macrostomorpha</taxon>
        <taxon>Macrostomida</taxon>
        <taxon>Macrostomidae</taxon>
        <taxon>Macrostomum</taxon>
    </lineage>
</organism>
<feature type="compositionally biased region" description="Basic and acidic residues" evidence="1">
    <location>
        <begin position="104"/>
        <end position="114"/>
    </location>
</feature>
<sequence>MGGCDCTVTLDVCTEKTAQQSRGDNCKSFDYVACQRAGDFKHGEMQKTVEIRNQRGQRSILKNPSFGAKLGAVSGAVCFIGPDESKHDEAKLAKEAQDDEEEELTYKDSSFSER</sequence>